<evidence type="ECO:0000313" key="2">
    <source>
        <dbReference type="Proteomes" id="UP000034013"/>
    </source>
</evidence>
<protein>
    <submittedName>
        <fullName evidence="1">Uncharacterized protein</fullName>
    </submittedName>
</protein>
<gene>
    <name evidence="1" type="ORF">UU16_C0058G0003</name>
</gene>
<evidence type="ECO:0000313" key="1">
    <source>
        <dbReference type="EMBL" id="KKR71596.1"/>
    </source>
</evidence>
<dbReference type="AlphaFoldDB" id="A0A0G0T9Y8"/>
<accession>A0A0G0T9Y8</accession>
<sequence length="50" mass="5804">MRVFEPAWAGATDVAVDTEHRRVHMMRATRQVFTERIERPGNDMMEGNIS</sequence>
<dbReference type="EMBL" id="LBZO01000058">
    <property type="protein sequence ID" value="KKR71596.1"/>
    <property type="molecule type" value="Genomic_DNA"/>
</dbReference>
<proteinExistence type="predicted"/>
<dbReference type="Proteomes" id="UP000034013">
    <property type="component" value="Unassembled WGS sequence"/>
</dbReference>
<comment type="caution">
    <text evidence="1">The sequence shown here is derived from an EMBL/GenBank/DDBJ whole genome shotgun (WGS) entry which is preliminary data.</text>
</comment>
<name>A0A0G0T9Y8_9BACT</name>
<reference evidence="1 2" key="1">
    <citation type="journal article" date="2015" name="Nature">
        <title>rRNA introns, odd ribosomes, and small enigmatic genomes across a large radiation of phyla.</title>
        <authorList>
            <person name="Brown C.T."/>
            <person name="Hug L.A."/>
            <person name="Thomas B.C."/>
            <person name="Sharon I."/>
            <person name="Castelle C.J."/>
            <person name="Singh A."/>
            <person name="Wilkins M.J."/>
            <person name="Williams K.H."/>
            <person name="Banfield J.F."/>
        </authorList>
    </citation>
    <scope>NUCLEOTIDE SEQUENCE [LARGE SCALE GENOMIC DNA]</scope>
</reference>
<organism evidence="1 2">
    <name type="scientific">Candidatus Woesebacteria bacterium GW2011_GWA2_40_7</name>
    <dbReference type="NCBI Taxonomy" id="1618562"/>
    <lineage>
        <taxon>Bacteria</taxon>
        <taxon>Candidatus Woeseibacteriota</taxon>
    </lineage>
</organism>